<gene>
    <name evidence="3" type="ORF">ENSA7_22150</name>
</gene>
<dbReference type="EMBL" id="PVNL01000045">
    <property type="protein sequence ID" value="PRQ08061.1"/>
    <property type="molecule type" value="Genomic_DNA"/>
</dbReference>
<protein>
    <submittedName>
        <fullName evidence="3">Uncharacterized protein</fullName>
    </submittedName>
</protein>
<feature type="transmembrane region" description="Helical" evidence="2">
    <location>
        <begin position="20"/>
        <end position="45"/>
    </location>
</feature>
<dbReference type="Proteomes" id="UP000238823">
    <property type="component" value="Unassembled WGS sequence"/>
</dbReference>
<evidence type="ECO:0000313" key="4">
    <source>
        <dbReference type="Proteomes" id="UP000238823"/>
    </source>
</evidence>
<dbReference type="OrthoDB" id="9885637at2"/>
<evidence type="ECO:0000313" key="3">
    <source>
        <dbReference type="EMBL" id="PRQ08061.1"/>
    </source>
</evidence>
<name>A0A2S9YSI3_9BACT</name>
<reference evidence="3 4" key="1">
    <citation type="submission" date="2018-03" db="EMBL/GenBank/DDBJ databases">
        <title>Draft Genome Sequences of the Obligatory Marine Myxobacteria Enhygromyxa salina SWB007.</title>
        <authorList>
            <person name="Poehlein A."/>
            <person name="Moghaddam J.A."/>
            <person name="Harms H."/>
            <person name="Alanjari M."/>
            <person name="Koenig G.M."/>
            <person name="Daniel R."/>
            <person name="Schaeberle T.F."/>
        </authorList>
    </citation>
    <scope>NUCLEOTIDE SEQUENCE [LARGE SCALE GENOMIC DNA]</scope>
    <source>
        <strain evidence="3 4">SWB007</strain>
    </source>
</reference>
<accession>A0A2S9YSI3</accession>
<sequence length="233" mass="23971">MNDDLLAPGLPPPDPGSTSSAPPIAAIVAIGALLIAALGFVVFGVGYGLGWWGQGDDETEPEPEPAVAKAKPEVDEPPAGPAFAGAELTPEVDPLAKPAAVESDDRVLEGLEPVPEIEPRDAGRGGQAGSGAGASNGSGQAGGGSGSGKYTGPRVSVTLILKHYQRVEVKLGGRVLELDSDKTVKIRPGGYRIELRKAIDSPWQPAGLIEIEVGHDYQVTLLDPPLAKLEIVK</sequence>
<dbReference type="AlphaFoldDB" id="A0A2S9YSI3"/>
<dbReference type="RefSeq" id="WP_106089242.1">
    <property type="nucleotide sequence ID" value="NZ_PVNL01000045.1"/>
</dbReference>
<feature type="compositionally biased region" description="Gly residues" evidence="1">
    <location>
        <begin position="124"/>
        <end position="149"/>
    </location>
</feature>
<keyword evidence="2" id="KW-1133">Transmembrane helix</keyword>
<organism evidence="3 4">
    <name type="scientific">Enhygromyxa salina</name>
    <dbReference type="NCBI Taxonomy" id="215803"/>
    <lineage>
        <taxon>Bacteria</taxon>
        <taxon>Pseudomonadati</taxon>
        <taxon>Myxococcota</taxon>
        <taxon>Polyangia</taxon>
        <taxon>Nannocystales</taxon>
        <taxon>Nannocystaceae</taxon>
        <taxon>Enhygromyxa</taxon>
    </lineage>
</organism>
<evidence type="ECO:0000256" key="2">
    <source>
        <dbReference type="SAM" id="Phobius"/>
    </source>
</evidence>
<keyword evidence="2" id="KW-0472">Membrane</keyword>
<evidence type="ECO:0000256" key="1">
    <source>
        <dbReference type="SAM" id="MobiDB-lite"/>
    </source>
</evidence>
<feature type="region of interest" description="Disordered" evidence="1">
    <location>
        <begin position="55"/>
        <end position="149"/>
    </location>
</feature>
<comment type="caution">
    <text evidence="3">The sequence shown here is derived from an EMBL/GenBank/DDBJ whole genome shotgun (WGS) entry which is preliminary data.</text>
</comment>
<proteinExistence type="predicted"/>
<keyword evidence="2" id="KW-0812">Transmembrane</keyword>